<name>A0A8H3W8E9_9PEZI</name>
<keyword evidence="2" id="KW-1185">Reference proteome</keyword>
<accession>A0A8H3W8E9</accession>
<dbReference type="EMBL" id="WOWK01000087">
    <property type="protein sequence ID" value="KAF0320087.1"/>
    <property type="molecule type" value="Genomic_DNA"/>
</dbReference>
<dbReference type="Proteomes" id="UP000434172">
    <property type="component" value="Unassembled WGS sequence"/>
</dbReference>
<organism evidence="1 2">
    <name type="scientific">Colletotrichum asianum</name>
    <dbReference type="NCBI Taxonomy" id="702518"/>
    <lineage>
        <taxon>Eukaryota</taxon>
        <taxon>Fungi</taxon>
        <taxon>Dikarya</taxon>
        <taxon>Ascomycota</taxon>
        <taxon>Pezizomycotina</taxon>
        <taxon>Sordariomycetes</taxon>
        <taxon>Hypocreomycetidae</taxon>
        <taxon>Glomerellales</taxon>
        <taxon>Glomerellaceae</taxon>
        <taxon>Colletotrichum</taxon>
        <taxon>Colletotrichum gloeosporioides species complex</taxon>
    </lineage>
</organism>
<proteinExistence type="predicted"/>
<reference evidence="1 2" key="1">
    <citation type="submission" date="2019-12" db="EMBL/GenBank/DDBJ databases">
        <title>A genome sequence resource for the geographically widespread anthracnose pathogen Colletotrichum asianum.</title>
        <authorList>
            <person name="Meng Y."/>
        </authorList>
    </citation>
    <scope>NUCLEOTIDE SEQUENCE [LARGE SCALE GENOMIC DNA]</scope>
    <source>
        <strain evidence="1 2">ICMP 18580</strain>
    </source>
</reference>
<sequence length="144" mass="16497">MSESVYPAETRCRKERTFIWIVRVVQNSRRSEVLPWWCPKESRGEFDSLHTFPLQVDVEIEFGWRRGKRRGSHGRAYEKRREGSLLCAVGFALLWAVEGSGQSHSCPPVSHCDWKEGGVPLLAFPLLPPSCRPVTTHQSGTYLR</sequence>
<comment type="caution">
    <text evidence="1">The sequence shown here is derived from an EMBL/GenBank/DDBJ whole genome shotgun (WGS) entry which is preliminary data.</text>
</comment>
<protein>
    <submittedName>
        <fullName evidence="1">Uncharacterized protein</fullName>
    </submittedName>
</protein>
<evidence type="ECO:0000313" key="2">
    <source>
        <dbReference type="Proteomes" id="UP000434172"/>
    </source>
</evidence>
<gene>
    <name evidence="1" type="ORF">GQ607_012681</name>
</gene>
<dbReference type="AlphaFoldDB" id="A0A8H3W8E9"/>
<evidence type="ECO:0000313" key="1">
    <source>
        <dbReference type="EMBL" id="KAF0320087.1"/>
    </source>
</evidence>